<sequence>MIDRVMAIISLLMLFAFLVVVPIFVPHIELIIVVTGCALLASYDVWRNLASQRK</sequence>
<keyword evidence="1" id="KW-1133">Transmembrane helix</keyword>
<evidence type="ECO:0000313" key="3">
    <source>
        <dbReference type="Proteomes" id="UP000292298"/>
    </source>
</evidence>
<keyword evidence="1" id="KW-0812">Transmembrane</keyword>
<dbReference type="AlphaFoldDB" id="A0A4Q8D0D9"/>
<keyword evidence="3" id="KW-1185">Reference proteome</keyword>
<protein>
    <submittedName>
        <fullName evidence="2">Uncharacterized protein</fullName>
    </submittedName>
</protein>
<dbReference type="EMBL" id="SHLI01000001">
    <property type="protein sequence ID" value="RZU98791.1"/>
    <property type="molecule type" value="Genomic_DNA"/>
</dbReference>
<dbReference type="Proteomes" id="UP000292298">
    <property type="component" value="Unassembled WGS sequence"/>
</dbReference>
<reference evidence="2 3" key="1">
    <citation type="submission" date="2019-02" db="EMBL/GenBank/DDBJ databases">
        <title>Genomic Encyclopedia of Type Strains, Phase IV (KMG-IV): sequencing the most valuable type-strain genomes for metagenomic binning, comparative biology and taxonomic classification.</title>
        <authorList>
            <person name="Goeker M."/>
        </authorList>
    </citation>
    <scope>NUCLEOTIDE SEQUENCE [LARGE SCALE GENOMIC DNA]</scope>
    <source>
        <strain evidence="2 3">DSM 21056</strain>
    </source>
</reference>
<dbReference type="RefSeq" id="WP_165385730.1">
    <property type="nucleotide sequence ID" value="NZ_SHLI01000001.1"/>
</dbReference>
<evidence type="ECO:0000313" key="2">
    <source>
        <dbReference type="EMBL" id="RZU98791.1"/>
    </source>
</evidence>
<feature type="transmembrane region" description="Helical" evidence="1">
    <location>
        <begin position="5"/>
        <end position="24"/>
    </location>
</feature>
<organism evidence="2 3">
    <name type="scientific">Spiribacter vilamensis</name>
    <dbReference type="NCBI Taxonomy" id="531306"/>
    <lineage>
        <taxon>Bacteria</taxon>
        <taxon>Pseudomonadati</taxon>
        <taxon>Pseudomonadota</taxon>
        <taxon>Gammaproteobacteria</taxon>
        <taxon>Chromatiales</taxon>
        <taxon>Ectothiorhodospiraceae</taxon>
        <taxon>Spiribacter</taxon>
    </lineage>
</organism>
<gene>
    <name evidence="2" type="ORF">EV698_1053</name>
</gene>
<keyword evidence="1" id="KW-0472">Membrane</keyword>
<feature type="transmembrane region" description="Helical" evidence="1">
    <location>
        <begin position="30"/>
        <end position="46"/>
    </location>
</feature>
<accession>A0A4Q8D0D9</accession>
<proteinExistence type="predicted"/>
<comment type="caution">
    <text evidence="2">The sequence shown here is derived from an EMBL/GenBank/DDBJ whole genome shotgun (WGS) entry which is preliminary data.</text>
</comment>
<name>A0A4Q8D0D9_9GAMM</name>
<evidence type="ECO:0000256" key="1">
    <source>
        <dbReference type="SAM" id="Phobius"/>
    </source>
</evidence>